<evidence type="ECO:0000256" key="3">
    <source>
        <dbReference type="ARBA" id="ARBA00022448"/>
    </source>
</evidence>
<dbReference type="PANTHER" id="PTHR43820:SF6">
    <property type="entry name" value="ABC TRANSPORTER ATP-BINDING PROTEIN"/>
    <property type="match status" value="1"/>
</dbReference>
<reference evidence="9" key="2">
    <citation type="submission" date="2017-12" db="EMBL/GenBank/DDBJ databases">
        <authorList>
            <person name="Hurst M.R.H."/>
        </authorList>
    </citation>
    <scope>NUCLEOTIDE SEQUENCE [LARGE SCALE GENOMIC DNA]</scope>
    <source>
        <strain evidence="9">FI11154</strain>
    </source>
</reference>
<dbReference type="AlphaFoldDB" id="A0A2P9HCJ8"/>
<dbReference type="CDD" id="cd03224">
    <property type="entry name" value="ABC_TM1139_LivF_branched"/>
    <property type="match status" value="1"/>
</dbReference>
<keyword evidence="4" id="KW-0547">Nucleotide-binding</keyword>
<evidence type="ECO:0000313" key="10">
    <source>
        <dbReference type="Proteomes" id="UP000246073"/>
    </source>
</evidence>
<feature type="domain" description="ABC transporter" evidence="7">
    <location>
        <begin position="2"/>
        <end position="234"/>
    </location>
</feature>
<dbReference type="RefSeq" id="WP_109365992.1">
    <property type="nucleotide sequence ID" value="NZ_JABFCY010000003.1"/>
</dbReference>
<dbReference type="SMART" id="SM00382">
    <property type="entry name" value="AAA"/>
    <property type="match status" value="1"/>
</dbReference>
<evidence type="ECO:0000256" key="1">
    <source>
        <dbReference type="ARBA" id="ARBA00004533"/>
    </source>
</evidence>
<dbReference type="InterPro" id="IPR052156">
    <property type="entry name" value="BCAA_Transport_ATP-bd_LivF"/>
</dbReference>
<dbReference type="EMBL" id="JABFCY010000003">
    <property type="protein sequence ID" value="NNU59868.1"/>
    <property type="molecule type" value="Genomic_DNA"/>
</dbReference>
<dbReference type="Proteomes" id="UP000246073">
    <property type="component" value="Unassembled WGS sequence"/>
</dbReference>
<dbReference type="EMBL" id="OOFM01000001">
    <property type="protein sequence ID" value="SPL61803.1"/>
    <property type="molecule type" value="Genomic_DNA"/>
</dbReference>
<dbReference type="Proteomes" id="UP000574931">
    <property type="component" value="Unassembled WGS sequence"/>
</dbReference>
<dbReference type="GO" id="GO:0015658">
    <property type="term" value="F:branched-chain amino acid transmembrane transporter activity"/>
    <property type="evidence" value="ECO:0007669"/>
    <property type="project" value="TreeGrafter"/>
</dbReference>
<organism evidence="9 10">
    <name type="scientific">Ochrobactrum soli</name>
    <dbReference type="NCBI Taxonomy" id="2448455"/>
    <lineage>
        <taxon>Bacteria</taxon>
        <taxon>Pseudomonadati</taxon>
        <taxon>Pseudomonadota</taxon>
        <taxon>Alphaproteobacteria</taxon>
        <taxon>Hyphomicrobiales</taxon>
        <taxon>Brucellaceae</taxon>
        <taxon>Brucella/Ochrobactrum group</taxon>
        <taxon>Ochrobactrum</taxon>
    </lineage>
</organism>
<reference evidence="8 11" key="3">
    <citation type="submission" date="2020-05" db="EMBL/GenBank/DDBJ databases">
        <title>Draft Genome Sequence of Ochrobactrum soli Isolated from Stable Fly Gut.</title>
        <authorList>
            <person name="Pileggi M.T."/>
            <person name="Vazhakkala L.J."/>
            <person name="Wong C.N."/>
        </authorList>
    </citation>
    <scope>NUCLEOTIDE SEQUENCE [LARGE SCALE GENOMIC DNA]</scope>
    <source>
        <strain evidence="8 11">MTP-C0764</strain>
    </source>
</reference>
<dbReference type="PANTHER" id="PTHR43820">
    <property type="entry name" value="HIGH-AFFINITY BRANCHED-CHAIN AMINO ACID TRANSPORT ATP-BINDING PROTEIN LIVF"/>
    <property type="match status" value="1"/>
</dbReference>
<dbReference type="Gene3D" id="3.40.50.300">
    <property type="entry name" value="P-loop containing nucleotide triphosphate hydrolases"/>
    <property type="match status" value="1"/>
</dbReference>
<keyword evidence="5 9" id="KW-0067">ATP-binding</keyword>
<name>A0A2P9HCJ8_9HYPH</name>
<evidence type="ECO:0000256" key="5">
    <source>
        <dbReference type="ARBA" id="ARBA00022840"/>
    </source>
</evidence>
<dbReference type="Pfam" id="PF00005">
    <property type="entry name" value="ABC_tran"/>
    <property type="match status" value="1"/>
</dbReference>
<keyword evidence="3" id="KW-0813">Transport</keyword>
<proteinExistence type="inferred from homology"/>
<evidence type="ECO:0000313" key="11">
    <source>
        <dbReference type="Proteomes" id="UP000574931"/>
    </source>
</evidence>
<evidence type="ECO:0000256" key="6">
    <source>
        <dbReference type="ARBA" id="ARBA00022970"/>
    </source>
</evidence>
<comment type="subcellular location">
    <subcellularLocation>
        <location evidence="1">Cell inner membrane</location>
    </subcellularLocation>
</comment>
<evidence type="ECO:0000259" key="7">
    <source>
        <dbReference type="PROSITE" id="PS50893"/>
    </source>
</evidence>
<gene>
    <name evidence="8" type="ORF">HKX02_06295</name>
    <name evidence="9" type="ORF">OHAE_4595</name>
</gene>
<dbReference type="GO" id="GO:0015807">
    <property type="term" value="P:L-amino acid transport"/>
    <property type="evidence" value="ECO:0007669"/>
    <property type="project" value="TreeGrafter"/>
</dbReference>
<sequence length="250" mass="27182">MLELKDLHGGYGKITILNGVSFSIPKGTITTVIGPNGAGKSTVFKAIFGLLNIHSGQILLDGKDVTRNTPRQMIANGVTYVPQGRNVVPQLSVYHNLELGGITSPDPAKVRARIEQVMDQFPMLRQFRDRKAVELSGGQQKQLEVARALLLDPKLILIDEPSIGLSPNLVQEVFQTLIRLRDQGVTILMVEQNAKAALAMSDYGLVLELGQTRMHDEAAKLLADPRVGQLFLGGHVELDNPKAPIVAPTL</sequence>
<dbReference type="InterPro" id="IPR003593">
    <property type="entry name" value="AAA+_ATPase"/>
</dbReference>
<dbReference type="SUPFAM" id="SSF52540">
    <property type="entry name" value="P-loop containing nucleoside triphosphate hydrolases"/>
    <property type="match status" value="1"/>
</dbReference>
<comment type="similarity">
    <text evidence="2">Belongs to the ABC transporter superfamily.</text>
</comment>
<accession>A0A2P9HCJ8</accession>
<evidence type="ECO:0000256" key="2">
    <source>
        <dbReference type="ARBA" id="ARBA00005417"/>
    </source>
</evidence>
<keyword evidence="11" id="KW-1185">Reference proteome</keyword>
<protein>
    <submittedName>
        <fullName evidence="8">ABC transporter ATP-binding protein</fullName>
    </submittedName>
    <submittedName>
        <fullName evidence="9">Branched-chain amino acid transport ATP-binding protein LivF (TC 3.A.1.4.1)</fullName>
    </submittedName>
</protein>
<dbReference type="GO" id="GO:0016887">
    <property type="term" value="F:ATP hydrolysis activity"/>
    <property type="evidence" value="ECO:0007669"/>
    <property type="project" value="InterPro"/>
</dbReference>
<dbReference type="InterPro" id="IPR003439">
    <property type="entry name" value="ABC_transporter-like_ATP-bd"/>
</dbReference>
<dbReference type="GO" id="GO:0005886">
    <property type="term" value="C:plasma membrane"/>
    <property type="evidence" value="ECO:0007669"/>
    <property type="project" value="UniProtKB-SubCell"/>
</dbReference>
<evidence type="ECO:0000313" key="9">
    <source>
        <dbReference type="EMBL" id="SPL61803.1"/>
    </source>
</evidence>
<reference evidence="10" key="1">
    <citation type="submission" date="2017-12" db="EMBL/GenBank/DDBJ databases">
        <authorList>
            <person name="Diaz M."/>
        </authorList>
    </citation>
    <scope>NUCLEOTIDE SEQUENCE [LARGE SCALE GENOMIC DNA]</scope>
    <source>
        <strain evidence="10">FI11154</strain>
    </source>
</reference>
<dbReference type="InterPro" id="IPR027417">
    <property type="entry name" value="P-loop_NTPase"/>
</dbReference>
<evidence type="ECO:0000256" key="4">
    <source>
        <dbReference type="ARBA" id="ARBA00022741"/>
    </source>
</evidence>
<evidence type="ECO:0000313" key="8">
    <source>
        <dbReference type="EMBL" id="NNU59868.1"/>
    </source>
</evidence>
<keyword evidence="6" id="KW-0029">Amino-acid transport</keyword>
<dbReference type="GO" id="GO:0005524">
    <property type="term" value="F:ATP binding"/>
    <property type="evidence" value="ECO:0007669"/>
    <property type="project" value="UniProtKB-KW"/>
</dbReference>
<dbReference type="PROSITE" id="PS50893">
    <property type="entry name" value="ABC_TRANSPORTER_2"/>
    <property type="match status" value="1"/>
</dbReference>